<dbReference type="Pfam" id="PF08532">
    <property type="entry name" value="Glyco_hydro_42M"/>
    <property type="match status" value="1"/>
</dbReference>
<dbReference type="Gene3D" id="3.20.20.80">
    <property type="entry name" value="Glycosidases"/>
    <property type="match status" value="1"/>
</dbReference>
<dbReference type="CDD" id="cd03143">
    <property type="entry name" value="A4_beta-galactosidase_middle_domain"/>
    <property type="match status" value="1"/>
</dbReference>
<evidence type="ECO:0000259" key="1">
    <source>
        <dbReference type="Pfam" id="PF08532"/>
    </source>
</evidence>
<name>A0ABV4U2W4_9BACT</name>
<dbReference type="EMBL" id="JBGUBD010000003">
    <property type="protein sequence ID" value="MFA9477930.1"/>
    <property type="molecule type" value="Genomic_DNA"/>
</dbReference>
<reference evidence="2 3" key="1">
    <citation type="submission" date="2024-08" db="EMBL/GenBank/DDBJ databases">
        <title>Whole-genome sequencing of halo(alkali)philic microorganisms from hypersaline lakes.</title>
        <authorList>
            <person name="Sorokin D.Y."/>
            <person name="Merkel A.Y."/>
            <person name="Messina E."/>
            <person name="Yakimov M."/>
        </authorList>
    </citation>
    <scope>NUCLEOTIDE SEQUENCE [LARGE SCALE GENOMIC DNA]</scope>
    <source>
        <strain evidence="2 3">AB-hyl4</strain>
    </source>
</reference>
<keyword evidence="3" id="KW-1185">Reference proteome</keyword>
<evidence type="ECO:0000313" key="2">
    <source>
        <dbReference type="EMBL" id="MFA9477930.1"/>
    </source>
</evidence>
<proteinExistence type="predicted"/>
<dbReference type="SUPFAM" id="SSF51445">
    <property type="entry name" value="(Trans)glycosidases"/>
    <property type="match status" value="1"/>
</dbReference>
<accession>A0ABV4U2W4</accession>
<gene>
    <name evidence="2" type="ORF">ACERK3_06420</name>
</gene>
<comment type="caution">
    <text evidence="2">The sequence shown here is derived from an EMBL/GenBank/DDBJ whole genome shotgun (WGS) entry which is preliminary data.</text>
</comment>
<sequence>MTSSMQSTAAYTREHWSKWFCRDLFHMCYWPKYIPSQGNWVNTPIDELVNQLVEGGIQVLNWGGPENWFPINAGMHQRHPALEERDSFFDELIAACHEKGIRFVIGFSGNGGREGKAEFIKQNWDAFKRQGAHWEIEGVKLGGHEVCLFNPLFVKGVQESVQALCERYPVDGVVIDTPVHRVPVDAATGVITCEYCQAEWEKVSGLSKAPREDWDDPQWRQFVAWQQQISVPHLQMLRETIKQVDEKLLVTANMVARPVDQAIASTPNPASMRGVIDSMCYESVFLIYNLLDVSLNLKFGRAITGYNPGCILKNFELIFGGGYAHAEPSAIETETLAYLSLAHGSWVNIHSTMDEDGRPHERRTQVYIDTCRKLQPDLPYFADSEPLASVGVVYSRLTRDNYAGRNPASFLTSYQGAEQALTYMHVPSRPLLDEDLTKEQLAKHKAVLLPNVACMSDASVKAVRDYVADGGTILASYETSLYDADERFRGDFGLADVFGVSLNGTLPLAEKIVTGREKWKRQPFKLTGHPLLSELIDSEILHVPWFSIRPDSAEVMANWLEVREGTDQGCVNMGREIIGEYDEPCITVNTFGKGRAIYFSGDMFYNFSMRPLRYFTQMLRSLLLGTDSLEVYSDAPKSLELTVMKQAADDRINVHLVNMTNTNRWYNGMLFARRNNIEPLTRTGVRDDFPDEKMRRMAMAYRTKDTGDTQGAIDEYLPMQNVRVYLDKAMVKDRTVLVDGEPTTQVSETSDGFVCVTVPELAIYGRITLQA</sequence>
<dbReference type="InterPro" id="IPR017853">
    <property type="entry name" value="GH"/>
</dbReference>
<dbReference type="InterPro" id="IPR029062">
    <property type="entry name" value="Class_I_gatase-like"/>
</dbReference>
<feature type="domain" description="Beta-galactosidase trimerisation" evidence="1">
    <location>
        <begin position="438"/>
        <end position="600"/>
    </location>
</feature>
<organism evidence="2 3">
    <name type="scientific">Natronomicrosphaera hydrolytica</name>
    <dbReference type="NCBI Taxonomy" id="3242702"/>
    <lineage>
        <taxon>Bacteria</taxon>
        <taxon>Pseudomonadati</taxon>
        <taxon>Planctomycetota</taxon>
        <taxon>Phycisphaerae</taxon>
        <taxon>Phycisphaerales</taxon>
        <taxon>Phycisphaeraceae</taxon>
        <taxon>Natronomicrosphaera</taxon>
    </lineage>
</organism>
<dbReference type="RefSeq" id="WP_425344854.1">
    <property type="nucleotide sequence ID" value="NZ_JBGUBD010000003.1"/>
</dbReference>
<dbReference type="Proteomes" id="UP001575105">
    <property type="component" value="Unassembled WGS sequence"/>
</dbReference>
<protein>
    <submittedName>
        <fullName evidence="2">Beta-galactosidase trimerization domain-containing protein</fullName>
    </submittedName>
</protein>
<dbReference type="InterPro" id="IPR013738">
    <property type="entry name" value="Beta_galactosidase_Trimer"/>
</dbReference>
<evidence type="ECO:0000313" key="3">
    <source>
        <dbReference type="Proteomes" id="UP001575105"/>
    </source>
</evidence>
<dbReference type="Gene3D" id="3.40.50.880">
    <property type="match status" value="1"/>
</dbReference>
<dbReference type="SUPFAM" id="SSF52317">
    <property type="entry name" value="Class I glutamine amidotransferase-like"/>
    <property type="match status" value="1"/>
</dbReference>